<dbReference type="RefSeq" id="WP_154554261.1">
    <property type="nucleotide sequence ID" value="NZ_VUNA01000008.1"/>
</dbReference>
<comment type="caution">
    <text evidence="3">The sequence shown here is derived from an EMBL/GenBank/DDBJ whole genome shotgun (WGS) entry which is preliminary data.</text>
</comment>
<keyword evidence="1" id="KW-1133">Transmembrane helix</keyword>
<evidence type="ECO:0000256" key="1">
    <source>
        <dbReference type="SAM" id="Phobius"/>
    </source>
</evidence>
<protein>
    <submittedName>
        <fullName evidence="3">SLATT domain-containing protein</fullName>
    </submittedName>
</protein>
<keyword evidence="1" id="KW-0812">Transmembrane</keyword>
<dbReference type="Pfam" id="PF18186">
    <property type="entry name" value="SLATT_4"/>
    <property type="match status" value="1"/>
</dbReference>
<feature type="transmembrane region" description="Helical" evidence="1">
    <location>
        <begin position="42"/>
        <end position="61"/>
    </location>
</feature>
<reference evidence="3 4" key="1">
    <citation type="submission" date="2019-08" db="EMBL/GenBank/DDBJ databases">
        <title>In-depth cultivation of the pig gut microbiome towards novel bacterial diversity and tailored functional studies.</title>
        <authorList>
            <person name="Wylensek D."/>
            <person name="Hitch T.C.A."/>
            <person name="Clavel T."/>
        </authorList>
    </citation>
    <scope>NUCLEOTIDE SEQUENCE [LARGE SCALE GENOMIC DNA]</scope>
    <source>
        <strain evidence="3 4">WCA-MUC-591-APC-4B</strain>
    </source>
</reference>
<organism evidence="3 4">
    <name type="scientific">Mogibacterium kristiansenii</name>
    <dbReference type="NCBI Taxonomy" id="2606708"/>
    <lineage>
        <taxon>Bacteria</taxon>
        <taxon>Bacillati</taxon>
        <taxon>Bacillota</taxon>
        <taxon>Clostridia</taxon>
        <taxon>Peptostreptococcales</taxon>
        <taxon>Anaerovoracaceae</taxon>
        <taxon>Mogibacterium</taxon>
    </lineage>
</organism>
<dbReference type="NCBIfam" id="NF033632">
    <property type="entry name" value="SLATT_4"/>
    <property type="match status" value="1"/>
</dbReference>
<keyword evidence="1" id="KW-0472">Membrane</keyword>
<dbReference type="AlphaFoldDB" id="A0A6N7X4X8"/>
<dbReference type="InterPro" id="IPR040811">
    <property type="entry name" value="SLATT_4"/>
</dbReference>
<evidence type="ECO:0000313" key="3">
    <source>
        <dbReference type="EMBL" id="MST70697.1"/>
    </source>
</evidence>
<keyword evidence="4" id="KW-1185">Reference proteome</keyword>
<feature type="domain" description="SMODS and SLOG-associating 2TM effector" evidence="2">
    <location>
        <begin position="13"/>
        <end position="174"/>
    </location>
</feature>
<name>A0A6N7X4X8_9FIRM</name>
<sequence>MDITENDYKTDVKHQLVEAHARVVYTYTAHHKDADYLIAKDNVLRISQIILTAISASGFFATIIGNQAYLCIIAGLAAAVSLGLNLYTKDFKPHLDAQEHKSAADELWLVREQYISLITDLNVLDNAEIIKRREAIQNLISDINKRYKGTSRRGYKKAQKALKKEEEQFFNEGEAEQMLPAHLRKE</sequence>
<gene>
    <name evidence="3" type="ORF">FYJ65_04955</name>
</gene>
<dbReference type="Proteomes" id="UP000469424">
    <property type="component" value="Unassembled WGS sequence"/>
</dbReference>
<dbReference type="EMBL" id="VUNA01000008">
    <property type="protein sequence ID" value="MST70697.1"/>
    <property type="molecule type" value="Genomic_DNA"/>
</dbReference>
<proteinExistence type="predicted"/>
<feature type="transmembrane region" description="Helical" evidence="1">
    <location>
        <begin position="67"/>
        <end position="87"/>
    </location>
</feature>
<evidence type="ECO:0000313" key="4">
    <source>
        <dbReference type="Proteomes" id="UP000469424"/>
    </source>
</evidence>
<accession>A0A6N7X4X8</accession>
<evidence type="ECO:0000259" key="2">
    <source>
        <dbReference type="Pfam" id="PF18186"/>
    </source>
</evidence>